<evidence type="ECO:0000313" key="1">
    <source>
        <dbReference type="EMBL" id="CAL2107979.1"/>
    </source>
</evidence>
<name>A0ABM9PQD0_9FLAO</name>
<dbReference type="Proteomes" id="UP001497602">
    <property type="component" value="Unassembled WGS sequence"/>
</dbReference>
<proteinExistence type="predicted"/>
<reference evidence="1 2" key="1">
    <citation type="submission" date="2024-05" db="EMBL/GenBank/DDBJ databases">
        <authorList>
            <person name="Duchaud E."/>
        </authorList>
    </citation>
    <scope>NUCLEOTIDE SEQUENCE [LARGE SCALE GENOMIC DNA]</scope>
    <source>
        <strain evidence="1">Ena-SAMPLE-TAB-13-05-2024-13:56:06:370-140305</strain>
    </source>
</reference>
<evidence type="ECO:0000313" key="2">
    <source>
        <dbReference type="Proteomes" id="UP001497602"/>
    </source>
</evidence>
<protein>
    <submittedName>
        <fullName evidence="1">Uncharacterized protein</fullName>
    </submittedName>
</protein>
<keyword evidence="2" id="KW-1185">Reference proteome</keyword>
<gene>
    <name evidence="1" type="ORF">T190115A13A_50221</name>
</gene>
<sequence>MATFFNFFVKPLYKEKPTTKLKTHNKKTNKEELKENINYHKYSNSSALGIFMLLKPKKAQVQSPPQPQQDFD</sequence>
<organism evidence="1 2">
    <name type="scientific">Tenacibaculum vairaonense</name>
    <dbReference type="NCBI Taxonomy" id="3137860"/>
    <lineage>
        <taxon>Bacteria</taxon>
        <taxon>Pseudomonadati</taxon>
        <taxon>Bacteroidota</taxon>
        <taxon>Flavobacteriia</taxon>
        <taxon>Flavobacteriales</taxon>
        <taxon>Flavobacteriaceae</taxon>
        <taxon>Tenacibaculum</taxon>
    </lineage>
</organism>
<comment type="caution">
    <text evidence="1">The sequence shown here is derived from an EMBL/GenBank/DDBJ whole genome shotgun (WGS) entry which is preliminary data.</text>
</comment>
<dbReference type="EMBL" id="CAXJRC010000042">
    <property type="protein sequence ID" value="CAL2107979.1"/>
    <property type="molecule type" value="Genomic_DNA"/>
</dbReference>
<accession>A0ABM9PQD0</accession>